<organism evidence="4 5">
    <name type="scientific">Ameiurus melas</name>
    <name type="common">Black bullhead</name>
    <name type="synonym">Silurus melas</name>
    <dbReference type="NCBI Taxonomy" id="219545"/>
    <lineage>
        <taxon>Eukaryota</taxon>
        <taxon>Metazoa</taxon>
        <taxon>Chordata</taxon>
        <taxon>Craniata</taxon>
        <taxon>Vertebrata</taxon>
        <taxon>Euteleostomi</taxon>
        <taxon>Actinopterygii</taxon>
        <taxon>Neopterygii</taxon>
        <taxon>Teleostei</taxon>
        <taxon>Ostariophysi</taxon>
        <taxon>Siluriformes</taxon>
        <taxon>Ictaluridae</taxon>
        <taxon>Ameiurus</taxon>
    </lineage>
</organism>
<dbReference type="PROSITE" id="PS50994">
    <property type="entry name" value="INTEGRASE"/>
    <property type="match status" value="1"/>
</dbReference>
<evidence type="ECO:0000259" key="3">
    <source>
        <dbReference type="PROSITE" id="PS50994"/>
    </source>
</evidence>
<dbReference type="AlphaFoldDB" id="A0A7J6ASV6"/>
<dbReference type="PANTHER" id="PTHR37984">
    <property type="entry name" value="PROTEIN CBG26694"/>
    <property type="match status" value="1"/>
</dbReference>
<dbReference type="InterPro" id="IPR001584">
    <property type="entry name" value="Integrase_cat-core"/>
</dbReference>
<dbReference type="FunFam" id="3.30.420.10:FF:000032">
    <property type="entry name" value="Retrovirus-related Pol polyprotein from transposon 297-like Protein"/>
    <property type="match status" value="1"/>
</dbReference>
<feature type="region of interest" description="Disordered" evidence="2">
    <location>
        <begin position="1"/>
        <end position="68"/>
    </location>
</feature>
<dbReference type="Pfam" id="PF17921">
    <property type="entry name" value="Integrase_H2C2"/>
    <property type="match status" value="1"/>
</dbReference>
<dbReference type="Gene3D" id="3.30.420.10">
    <property type="entry name" value="Ribonuclease H-like superfamily/Ribonuclease H"/>
    <property type="match status" value="1"/>
</dbReference>
<dbReference type="InterPro" id="IPR036397">
    <property type="entry name" value="RNaseH_sf"/>
</dbReference>
<keyword evidence="5" id="KW-1185">Reference proteome</keyword>
<dbReference type="GO" id="GO:0015074">
    <property type="term" value="P:DNA integration"/>
    <property type="evidence" value="ECO:0007669"/>
    <property type="project" value="InterPro"/>
</dbReference>
<dbReference type="InterPro" id="IPR041588">
    <property type="entry name" value="Integrase_H2C2"/>
</dbReference>
<dbReference type="InterPro" id="IPR012337">
    <property type="entry name" value="RNaseH-like_sf"/>
</dbReference>
<evidence type="ECO:0000256" key="2">
    <source>
        <dbReference type="SAM" id="MobiDB-lite"/>
    </source>
</evidence>
<accession>A0A7J6ASV6</accession>
<dbReference type="PANTHER" id="PTHR37984:SF15">
    <property type="entry name" value="INTEGRASE CATALYTIC DOMAIN-CONTAINING PROTEIN"/>
    <property type="match status" value="1"/>
</dbReference>
<feature type="non-terminal residue" evidence="4">
    <location>
        <position position="1"/>
    </location>
</feature>
<dbReference type="FunFam" id="1.10.340.70:FF:000001">
    <property type="entry name" value="Retrovirus-related Pol polyprotein from transposon gypsy-like Protein"/>
    <property type="match status" value="1"/>
</dbReference>
<dbReference type="SUPFAM" id="SSF53098">
    <property type="entry name" value="Ribonuclease H-like"/>
    <property type="match status" value="1"/>
</dbReference>
<dbReference type="EMBL" id="JAAGNN010000008">
    <property type="protein sequence ID" value="KAF4085715.1"/>
    <property type="molecule type" value="Genomic_DNA"/>
</dbReference>
<proteinExistence type="predicted"/>
<dbReference type="InterPro" id="IPR050951">
    <property type="entry name" value="Retrovirus_Pol_polyprotein"/>
</dbReference>
<gene>
    <name evidence="4" type="ORF">AMELA_G00098180</name>
</gene>
<protein>
    <recommendedName>
        <fullName evidence="1">Gypsy retrotransposon integrase-like protein 1</fullName>
    </recommendedName>
</protein>
<name>A0A7J6ASV6_AMEME</name>
<dbReference type="Proteomes" id="UP000593565">
    <property type="component" value="Unassembled WGS sequence"/>
</dbReference>
<sequence>RGRPRLKPHDANRRHGNLSASSGNRRHAPPENVATSALPPPTSPHPHTHTHLSTLPTGPGEPRGQFGWEQKEDDHLKHCWAQVRAIEGIDQSPDLRLPNTYFLIKGGLLYQRACRWGEQVDLLVVPRMKSPLVMHLAHAHPLGGHLGPRNTLEKLRDWFVWPGMDAEVREFCQRCPQCQCSAPRRPPPAPLIPLPIIGVPFEWIGMDLVGPLPKSAWGHEYILVLVDYATRYPEAVPLRKATSPNIARELVLLFSRMGIPKDILTDQGTPFVSKLMADLCRSLQVKHLKTSVYHPQTDGLVERFNQTLKRMLRRVVDEEGRNWDLLLPYILFAVRKCPQASTGFTPFELLFGRRPQGLLDVAREAWEEQPSPLCLVIEYVREMQTRIDRVAPIVREHMHAAQEEQKRVYNWPAQPREFRPGNQVLLLVPSSVCKLLARWQRPYTVLERQGVVN</sequence>
<evidence type="ECO:0000256" key="1">
    <source>
        <dbReference type="ARBA" id="ARBA00039658"/>
    </source>
</evidence>
<dbReference type="Gene3D" id="1.10.340.70">
    <property type="match status" value="1"/>
</dbReference>
<dbReference type="GO" id="GO:0003676">
    <property type="term" value="F:nucleic acid binding"/>
    <property type="evidence" value="ECO:0007669"/>
    <property type="project" value="InterPro"/>
</dbReference>
<dbReference type="Pfam" id="PF00665">
    <property type="entry name" value="rve"/>
    <property type="match status" value="1"/>
</dbReference>
<evidence type="ECO:0000313" key="4">
    <source>
        <dbReference type="EMBL" id="KAF4085715.1"/>
    </source>
</evidence>
<evidence type="ECO:0000313" key="5">
    <source>
        <dbReference type="Proteomes" id="UP000593565"/>
    </source>
</evidence>
<reference evidence="4 5" key="1">
    <citation type="submission" date="2020-02" db="EMBL/GenBank/DDBJ databases">
        <title>A chromosome-scale genome assembly of the black bullhead catfish (Ameiurus melas).</title>
        <authorList>
            <person name="Wen M."/>
            <person name="Zham M."/>
            <person name="Cabau C."/>
            <person name="Klopp C."/>
            <person name="Donnadieu C."/>
            <person name="Roques C."/>
            <person name="Bouchez O."/>
            <person name="Lampietro C."/>
            <person name="Jouanno E."/>
            <person name="Herpin A."/>
            <person name="Louis A."/>
            <person name="Berthelot C."/>
            <person name="Parey E."/>
            <person name="Roest-Crollius H."/>
            <person name="Braasch I."/>
            <person name="Postlethwait J."/>
            <person name="Robinson-Rechavi M."/>
            <person name="Echchiki A."/>
            <person name="Begum T."/>
            <person name="Montfort J."/>
            <person name="Schartl M."/>
            <person name="Bobe J."/>
            <person name="Guiguen Y."/>
        </authorList>
    </citation>
    <scope>NUCLEOTIDE SEQUENCE [LARGE SCALE GENOMIC DNA]</scope>
    <source>
        <strain evidence="4">M_S1</strain>
        <tissue evidence="4">Blood</tissue>
    </source>
</reference>
<comment type="caution">
    <text evidence="4">The sequence shown here is derived from an EMBL/GenBank/DDBJ whole genome shotgun (WGS) entry which is preliminary data.</text>
</comment>
<feature type="domain" description="Integrase catalytic" evidence="3">
    <location>
        <begin position="196"/>
        <end position="354"/>
    </location>
</feature>